<evidence type="ECO:0000313" key="3">
    <source>
        <dbReference type="EMBL" id="BCO98404.1"/>
    </source>
</evidence>
<dbReference type="GO" id="GO:0016491">
    <property type="term" value="F:oxidoreductase activity"/>
    <property type="evidence" value="ECO:0007669"/>
    <property type="project" value="UniProtKB-KW"/>
</dbReference>
<protein>
    <submittedName>
        <fullName evidence="3">3-alpha-hydroxysteroid dehydrogenase</fullName>
    </submittedName>
</protein>
<dbReference type="PRINTS" id="PR00081">
    <property type="entry name" value="GDHRDH"/>
</dbReference>
<evidence type="ECO:0000256" key="1">
    <source>
        <dbReference type="ARBA" id="ARBA00006484"/>
    </source>
</evidence>
<dbReference type="AlphaFoldDB" id="A0A7R7RLN5"/>
<dbReference type="InterPro" id="IPR036291">
    <property type="entry name" value="NAD(P)-bd_dom_sf"/>
</dbReference>
<evidence type="ECO:0000313" key="4">
    <source>
        <dbReference type="Proteomes" id="UP000595205"/>
    </source>
</evidence>
<dbReference type="Proteomes" id="UP000595205">
    <property type="component" value="Chromosome"/>
</dbReference>
<dbReference type="Pfam" id="PF13561">
    <property type="entry name" value="adh_short_C2"/>
    <property type="match status" value="1"/>
</dbReference>
<dbReference type="Pfam" id="PF00106">
    <property type="entry name" value="adh_short"/>
    <property type="match status" value="1"/>
</dbReference>
<accession>A0A7R7RLN5</accession>
<dbReference type="Gene3D" id="3.40.50.720">
    <property type="entry name" value="NAD(P)-binding Rossmann-like Domain"/>
    <property type="match status" value="1"/>
</dbReference>
<evidence type="ECO:0000256" key="2">
    <source>
        <dbReference type="ARBA" id="ARBA00023002"/>
    </source>
</evidence>
<keyword evidence="2" id="KW-0560">Oxidoreductase</keyword>
<reference evidence="3 4" key="1">
    <citation type="submission" date="2020-12" db="EMBL/GenBank/DDBJ databases">
        <title>Genome sequence of clinical Mycobacterium intracellulare strains.</title>
        <authorList>
            <person name="Tateishi Y."/>
            <person name="Matsumoto S."/>
            <person name="Fukushima Y."/>
            <person name="Nakajima C."/>
            <person name="Suzuki Y."/>
        </authorList>
    </citation>
    <scope>NUCLEOTIDE SEQUENCE [LARGE SCALE GENOMIC DNA]</scope>
    <source>
        <strain evidence="3 4">M018</strain>
    </source>
</reference>
<dbReference type="PANTHER" id="PTHR24321:SF13">
    <property type="entry name" value="2,3-DIHYDRO-2,3-DIHYDROXYBENZOATE DEHYDROGENASE"/>
    <property type="match status" value="1"/>
</dbReference>
<name>A0A7R7RLN5_MYCIT</name>
<organism evidence="3 4">
    <name type="scientific">Mycobacterium intracellulare</name>
    <dbReference type="NCBI Taxonomy" id="1767"/>
    <lineage>
        <taxon>Bacteria</taxon>
        <taxon>Bacillati</taxon>
        <taxon>Actinomycetota</taxon>
        <taxon>Actinomycetes</taxon>
        <taxon>Mycobacteriales</taxon>
        <taxon>Mycobacteriaceae</taxon>
        <taxon>Mycobacterium</taxon>
        <taxon>Mycobacterium avium complex (MAC)</taxon>
    </lineage>
</organism>
<dbReference type="InterPro" id="IPR002347">
    <property type="entry name" value="SDR_fam"/>
</dbReference>
<gene>
    <name evidence="3" type="ORF">MINTM018_11740</name>
</gene>
<sequence>MALSEKGISMTIVDRLRYDGKRALVVGGATGMGAAAAKSAAELGAEVIVMDYAPVDYKVAQSVQVDLRDPASIDSALEQVDGPIHAVFSAAGVADGTIDLMKINFIGHRHLIDRLLEKDQLPNGSAICFISSVAGMGWENDLDLMLEFLATPDFAAAEAWCQAHEAEGINHYGTSKKVINTYVATQGYPLAKKGIRINAICPGPTDTPLAQANADLWLSFAQDYRDETGSKVHTPEQMGDVMAFLNSEAACGVSGITLLVDSGHTMASMTGAYAPGKPIIDIIMGKVKL</sequence>
<dbReference type="EMBL" id="AP024255">
    <property type="protein sequence ID" value="BCO98404.1"/>
    <property type="molecule type" value="Genomic_DNA"/>
</dbReference>
<dbReference type="SUPFAM" id="SSF51735">
    <property type="entry name" value="NAD(P)-binding Rossmann-fold domains"/>
    <property type="match status" value="1"/>
</dbReference>
<proteinExistence type="inferred from homology"/>
<comment type="similarity">
    <text evidence="1">Belongs to the short-chain dehydrogenases/reductases (SDR) family.</text>
</comment>
<dbReference type="PANTHER" id="PTHR24321">
    <property type="entry name" value="DEHYDROGENASES, SHORT CHAIN"/>
    <property type="match status" value="1"/>
</dbReference>